<dbReference type="AlphaFoldDB" id="A0AAE9JLU9"/>
<evidence type="ECO:0000259" key="3">
    <source>
        <dbReference type="Pfam" id="PF00112"/>
    </source>
</evidence>
<comment type="similarity">
    <text evidence="1">Belongs to the peptidase C1 family.</text>
</comment>
<evidence type="ECO:0000313" key="4">
    <source>
        <dbReference type="EMBL" id="ULT88062.1"/>
    </source>
</evidence>
<sequence length="76" mass="8571">MTNGPVEASFTVYEDFYIYKKGVYQYTAGEVLGGHAIKIIGWGTEHGTDYWLIANSWGADWGENGFFKIRRGVNES</sequence>
<dbReference type="PROSITE" id="PS00640">
    <property type="entry name" value="THIOL_PROTEASE_ASN"/>
    <property type="match status" value="1"/>
</dbReference>
<dbReference type="InterPro" id="IPR025661">
    <property type="entry name" value="Pept_asp_AS"/>
</dbReference>
<dbReference type="EMBL" id="CP090895">
    <property type="protein sequence ID" value="ULT88062.1"/>
    <property type="molecule type" value="Genomic_DNA"/>
</dbReference>
<name>A0AAE9JLU9_CAEBR</name>
<dbReference type="Proteomes" id="UP000829354">
    <property type="component" value="Chromosome V"/>
</dbReference>
<proteinExistence type="inferred from homology"/>
<dbReference type="Pfam" id="PF00112">
    <property type="entry name" value="Peptidase_C1"/>
    <property type="match status" value="1"/>
</dbReference>
<accession>A0AAE9JLU9</accession>
<keyword evidence="7" id="KW-1185">Reference proteome</keyword>
<dbReference type="PROSITE" id="PS00639">
    <property type="entry name" value="THIOL_PROTEASE_HIS"/>
    <property type="match status" value="1"/>
</dbReference>
<keyword evidence="2" id="KW-1015">Disulfide bond</keyword>
<dbReference type="GO" id="GO:0008234">
    <property type="term" value="F:cysteine-type peptidase activity"/>
    <property type="evidence" value="ECO:0007669"/>
    <property type="project" value="InterPro"/>
</dbReference>
<dbReference type="InterPro" id="IPR038765">
    <property type="entry name" value="Papain-like_cys_pep_sf"/>
</dbReference>
<dbReference type="Proteomes" id="UP000827892">
    <property type="component" value="Chromosome V"/>
</dbReference>
<dbReference type="GO" id="GO:0006508">
    <property type="term" value="P:proteolysis"/>
    <property type="evidence" value="ECO:0007669"/>
    <property type="project" value="InterPro"/>
</dbReference>
<reference evidence="5 7" key="2">
    <citation type="submission" date="2022-04" db="EMBL/GenBank/DDBJ databases">
        <title>Chromosome-level reference genomes for two strains of Caenorhabditis briggsae: an improved platform for comparative genomics.</title>
        <authorList>
            <person name="Stevens L."/>
            <person name="Andersen E."/>
        </authorList>
    </citation>
    <scope>NUCLEOTIDE SEQUENCE [LARGE SCALE GENOMIC DNA]</scope>
    <source>
        <strain evidence="5">VX34</strain>
        <tissue evidence="5">Whole-organism</tissue>
    </source>
</reference>
<dbReference type="SUPFAM" id="SSF54001">
    <property type="entry name" value="Cysteine proteinases"/>
    <property type="match status" value="1"/>
</dbReference>
<dbReference type="EMBL" id="CP092624">
    <property type="protein sequence ID" value="UMM33863.1"/>
    <property type="molecule type" value="Genomic_DNA"/>
</dbReference>
<feature type="domain" description="Peptidase C1A papain C-terminal" evidence="3">
    <location>
        <begin position="1"/>
        <end position="74"/>
    </location>
</feature>
<dbReference type="Gene3D" id="3.90.70.10">
    <property type="entry name" value="Cysteine proteinases"/>
    <property type="match status" value="1"/>
</dbReference>
<dbReference type="InterPro" id="IPR000668">
    <property type="entry name" value="Peptidase_C1A_C"/>
</dbReference>
<organism evidence="5 7">
    <name type="scientific">Caenorhabditis briggsae</name>
    <dbReference type="NCBI Taxonomy" id="6238"/>
    <lineage>
        <taxon>Eukaryota</taxon>
        <taxon>Metazoa</taxon>
        <taxon>Ecdysozoa</taxon>
        <taxon>Nematoda</taxon>
        <taxon>Chromadorea</taxon>
        <taxon>Rhabditida</taxon>
        <taxon>Rhabditina</taxon>
        <taxon>Rhabditomorpha</taxon>
        <taxon>Rhabditoidea</taxon>
        <taxon>Rhabditidae</taxon>
        <taxon>Peloderinae</taxon>
        <taxon>Caenorhabditis</taxon>
    </lineage>
</organism>
<evidence type="ECO:0000256" key="1">
    <source>
        <dbReference type="ARBA" id="ARBA00008455"/>
    </source>
</evidence>
<protein>
    <recommendedName>
        <fullName evidence="3">Peptidase C1A papain C-terminal domain-containing protein</fullName>
    </recommendedName>
</protein>
<dbReference type="InterPro" id="IPR013128">
    <property type="entry name" value="Peptidase_C1A"/>
</dbReference>
<evidence type="ECO:0000256" key="2">
    <source>
        <dbReference type="ARBA" id="ARBA00023157"/>
    </source>
</evidence>
<gene>
    <name evidence="4" type="ORF">L3Y34_007333</name>
    <name evidence="5" type="ORF">L5515_007184</name>
</gene>
<evidence type="ECO:0000313" key="5">
    <source>
        <dbReference type="EMBL" id="UMM33863.1"/>
    </source>
</evidence>
<dbReference type="InterPro" id="IPR025660">
    <property type="entry name" value="Pept_his_AS"/>
</dbReference>
<reference evidence="4 6" key="1">
    <citation type="submission" date="2022-02" db="EMBL/GenBank/DDBJ databases">
        <title>Chromosome-level reference genomes for two strains of Caenorhabditis briggsae: an improved platform for comparative genomics.</title>
        <authorList>
            <person name="Stevens L."/>
            <person name="Andersen E.C."/>
        </authorList>
    </citation>
    <scope>NUCLEOTIDE SEQUENCE [LARGE SCALE GENOMIC DNA]</scope>
    <source>
        <strain evidence="4">QX1410_ONT</strain>
        <tissue evidence="4">Whole-organism</tissue>
    </source>
</reference>
<dbReference type="PANTHER" id="PTHR12411">
    <property type="entry name" value="CYSTEINE PROTEASE FAMILY C1-RELATED"/>
    <property type="match status" value="1"/>
</dbReference>
<evidence type="ECO:0000313" key="7">
    <source>
        <dbReference type="Proteomes" id="UP000829354"/>
    </source>
</evidence>
<evidence type="ECO:0000313" key="6">
    <source>
        <dbReference type="Proteomes" id="UP000827892"/>
    </source>
</evidence>